<dbReference type="EMBL" id="JBEWTB010000002">
    <property type="protein sequence ID" value="MET4756841.1"/>
    <property type="molecule type" value="Genomic_DNA"/>
</dbReference>
<evidence type="ECO:0000256" key="1">
    <source>
        <dbReference type="SAM" id="MobiDB-lite"/>
    </source>
</evidence>
<keyword evidence="3" id="KW-1185">Reference proteome</keyword>
<comment type="caution">
    <text evidence="2">The sequence shown here is derived from an EMBL/GenBank/DDBJ whole genome shotgun (WGS) entry which is preliminary data.</text>
</comment>
<proteinExistence type="predicted"/>
<feature type="region of interest" description="Disordered" evidence="1">
    <location>
        <begin position="115"/>
        <end position="134"/>
    </location>
</feature>
<evidence type="ECO:0000313" key="2">
    <source>
        <dbReference type="EMBL" id="MET4756841.1"/>
    </source>
</evidence>
<dbReference type="Proteomes" id="UP001549366">
    <property type="component" value="Unassembled WGS sequence"/>
</dbReference>
<protein>
    <submittedName>
        <fullName evidence="2">Uncharacterized protein</fullName>
    </submittedName>
</protein>
<sequence>MQRFIFFFFSTLLLPTTVFCSDELSQKHDDSYDYIPILEKKLPNTIDPMFIRKYKHKHHWRMPRGTTMDIDISYDKNPDGKDWPEATYYKLSKFSVEALKTYTKLLQTGLGNNQCSSTSCKKESETESVDESTNALVAPKASKNNGLMILTKSEHKISDYTKYLDTSKPTGFAEDILNKISEKDSKKTPFGEGFSFTQGNPMARLGLSQLAELIDQIQQKNPNAGNLVVFVAHIPQKDKKVGSKTVNNIIHYQVCQIPPYTLINDFKCIKKQHRNQEGNGLMFLSAGHKEAISKILKDTEKTSFFNFVLDKTGLDSKQTELKLTDIFAFIADKVKQSIENFDYNTDDQFVEDAVFIDNFVESQAELKRNKDNKAISYQSTITSSTDNSKITMKVESEGGEFAKTVLYADEYQYEKVLLTPNVVFKKEALNAGFLPFGVLNQAMIDIAHKTVNYLDLITAYNLLEIKHKQQSNLLNVAYATCSNVQADLEKMTYSAKCMKINRGHDRYVEIDLNNCNLLKGGLKLSGSYSSDYFLECEFPKE</sequence>
<organism evidence="2 3">
    <name type="scientific">Endozoicomonas lisbonensis</name>
    <dbReference type="NCBI Taxonomy" id="3120522"/>
    <lineage>
        <taxon>Bacteria</taxon>
        <taxon>Pseudomonadati</taxon>
        <taxon>Pseudomonadota</taxon>
        <taxon>Gammaproteobacteria</taxon>
        <taxon>Oceanospirillales</taxon>
        <taxon>Endozoicomonadaceae</taxon>
        <taxon>Endozoicomonas</taxon>
    </lineage>
</organism>
<gene>
    <name evidence="2" type="ORF">V5J35_002033</name>
</gene>
<accession>A0ABV2SHY6</accession>
<reference evidence="2 3" key="1">
    <citation type="submission" date="2024-06" db="EMBL/GenBank/DDBJ databases">
        <title>Genomic Encyclopedia of Type Strains, Phase V (KMG-V): Genome sequencing to study the core and pangenomes of soil and plant-associated prokaryotes.</title>
        <authorList>
            <person name="Whitman W."/>
        </authorList>
    </citation>
    <scope>NUCLEOTIDE SEQUENCE [LARGE SCALE GENOMIC DNA]</scope>
    <source>
        <strain evidence="2 3">NE40</strain>
    </source>
</reference>
<evidence type="ECO:0000313" key="3">
    <source>
        <dbReference type="Proteomes" id="UP001549366"/>
    </source>
</evidence>
<name>A0ABV2SHY6_9GAMM</name>
<dbReference type="RefSeq" id="WP_354011120.1">
    <property type="nucleotide sequence ID" value="NZ_JBEWTA010000001.1"/>
</dbReference>